<dbReference type="Proteomes" id="UP000002669">
    <property type="component" value="Unassembled WGS sequence"/>
</dbReference>
<dbReference type="AlphaFoldDB" id="E5R063"/>
<evidence type="ECO:0000313" key="3">
    <source>
        <dbReference type="Proteomes" id="UP000002669"/>
    </source>
</evidence>
<feature type="region of interest" description="Disordered" evidence="1">
    <location>
        <begin position="15"/>
        <end position="48"/>
    </location>
</feature>
<gene>
    <name evidence="2" type="ORF">MGYG_08896</name>
</gene>
<dbReference type="GeneID" id="10031743"/>
<dbReference type="VEuPathDB" id="FungiDB:MGYG_08896"/>
<accession>E5R063</accession>
<dbReference type="InParanoid" id="E5R063"/>
<name>E5R063_ARTGP</name>
<keyword evidence="3" id="KW-1185">Reference proteome</keyword>
<reference evidence="3" key="1">
    <citation type="journal article" date="2012" name="MBio">
        <title>Comparative genome analysis of Trichophyton rubrum and related dermatophytes reveals candidate genes involved in infection.</title>
        <authorList>
            <person name="Martinez D.A."/>
            <person name="Oliver B.G."/>
            <person name="Graeser Y."/>
            <person name="Goldberg J.M."/>
            <person name="Li W."/>
            <person name="Martinez-Rossi N.M."/>
            <person name="Monod M."/>
            <person name="Shelest E."/>
            <person name="Barton R.C."/>
            <person name="Birch E."/>
            <person name="Brakhage A.A."/>
            <person name="Chen Z."/>
            <person name="Gurr S.J."/>
            <person name="Heiman D."/>
            <person name="Heitman J."/>
            <person name="Kosti I."/>
            <person name="Rossi A."/>
            <person name="Saif S."/>
            <person name="Samalova M."/>
            <person name="Saunders C.W."/>
            <person name="Shea T."/>
            <person name="Summerbell R.C."/>
            <person name="Xu J."/>
            <person name="Young S."/>
            <person name="Zeng Q."/>
            <person name="Birren B.W."/>
            <person name="Cuomo C.A."/>
            <person name="White T.C."/>
        </authorList>
    </citation>
    <scope>NUCLEOTIDE SEQUENCE [LARGE SCALE GENOMIC DNA]</scope>
    <source>
        <strain evidence="3">ATCC MYA-4604 / CBS 118893</strain>
    </source>
</reference>
<dbReference type="EMBL" id="DS989822">
    <property type="protein sequence ID" value="EFQ97474.1"/>
    <property type="molecule type" value="Genomic_DNA"/>
</dbReference>
<dbReference type="RefSeq" id="XP_003176426.1">
    <property type="nucleotide sequence ID" value="XM_003176378.1"/>
</dbReference>
<protein>
    <submittedName>
        <fullName evidence="2">Uncharacterized protein</fullName>
    </submittedName>
</protein>
<evidence type="ECO:0000256" key="1">
    <source>
        <dbReference type="SAM" id="MobiDB-lite"/>
    </source>
</evidence>
<proteinExistence type="predicted"/>
<dbReference type="HOGENOM" id="CLU_2704353_0_0_1"/>
<sequence>MTCLRVCPYVYSSCAGSQGQPEGVKTATHGKPAAGTVKQGKEDRGQAGQDPLRLRIFFPAWIRRLFGLAGRRR</sequence>
<evidence type="ECO:0000313" key="2">
    <source>
        <dbReference type="EMBL" id="EFQ97474.1"/>
    </source>
</evidence>
<organism evidence="3">
    <name type="scientific">Arthroderma gypseum (strain ATCC MYA-4604 / CBS 118893)</name>
    <name type="common">Microsporum gypseum</name>
    <dbReference type="NCBI Taxonomy" id="535722"/>
    <lineage>
        <taxon>Eukaryota</taxon>
        <taxon>Fungi</taxon>
        <taxon>Dikarya</taxon>
        <taxon>Ascomycota</taxon>
        <taxon>Pezizomycotina</taxon>
        <taxon>Eurotiomycetes</taxon>
        <taxon>Eurotiomycetidae</taxon>
        <taxon>Onygenales</taxon>
        <taxon>Arthrodermataceae</taxon>
        <taxon>Nannizzia</taxon>
    </lineage>
</organism>